<keyword evidence="5 11" id="KW-0274">FAD</keyword>
<dbReference type="OrthoDB" id="8876745at2"/>
<keyword evidence="6 11" id="KW-0560">Oxidoreductase</keyword>
<dbReference type="RefSeq" id="WP_072943235.1">
    <property type="nucleotide sequence ID" value="NZ_CP070609.1"/>
</dbReference>
<dbReference type="GO" id="GO:0033539">
    <property type="term" value="P:fatty acid beta-oxidation using acyl-CoA dehydrogenase"/>
    <property type="evidence" value="ECO:0007669"/>
    <property type="project" value="TreeGrafter"/>
</dbReference>
<dbReference type="InterPro" id="IPR006091">
    <property type="entry name" value="Acyl-CoA_Oxase/DH_mid-dom"/>
</dbReference>
<dbReference type="SUPFAM" id="SSF56645">
    <property type="entry name" value="Acyl-CoA dehydrogenase NM domain-like"/>
    <property type="match status" value="1"/>
</dbReference>
<comment type="catalytic activity">
    <reaction evidence="10">
        <text>a 2,3-saturated acyl-CoA + A = a 2,3-dehydroacyl-CoA + AH2</text>
        <dbReference type="Rhea" id="RHEA:48608"/>
        <dbReference type="ChEBI" id="CHEBI:13193"/>
        <dbReference type="ChEBI" id="CHEBI:17499"/>
        <dbReference type="ChEBI" id="CHEBI:60015"/>
        <dbReference type="ChEBI" id="CHEBI:65111"/>
    </reaction>
</comment>
<dbReference type="Pfam" id="PF02771">
    <property type="entry name" value="Acyl-CoA_dh_N"/>
    <property type="match status" value="1"/>
</dbReference>
<evidence type="ECO:0000256" key="5">
    <source>
        <dbReference type="ARBA" id="ARBA00022827"/>
    </source>
</evidence>
<sequence length="385" mass="41991">MKRTVYDTDHDEFRTMIRDFIAKEVVPHYPDWEAAGHPPRDLFSKLGDIGVTGFGIPEEYGGPGEVSFKYQAILSEESARAVIMLGHYGLSTGMVLPYLLTLATEEQKKRWLPGIASGDTVLCIAMTEPGTGSDLAGIRTSARLSEDGTHYVLNGAKTFISGARNSELCVVVARTSLPTEDDRRTGLSLLVVPTDSTGFEFGRNLDKIGLKASDTNELSFTDIVVPVENLLGEEGKAFAYMGQNLPRERLLVGVDATGRAAAAIEHAKEYVKERVVFGRPVAAFQNTKFVLAECATEVEASQALVDRGIELEAVGELTPADAARIKLFATETAGRVIDKCLQLHGGYGYMREYPIARLYTDIRVNRIYGGSSEVMKTIIAKDLSL</sequence>
<dbReference type="Gene3D" id="2.40.110.10">
    <property type="entry name" value="Butyryl-CoA Dehydrogenase, subunit A, domain 2"/>
    <property type="match status" value="1"/>
</dbReference>
<evidence type="ECO:0000313" key="16">
    <source>
        <dbReference type="Proteomes" id="UP000183561"/>
    </source>
</evidence>
<protein>
    <recommendedName>
        <fullName evidence="8">Acyl-[acyl-carrier-protein] dehydrogenase MbtN</fullName>
    </recommendedName>
    <alternativeName>
        <fullName evidence="9">Mycobactin synthase protein N</fullName>
    </alternativeName>
</protein>
<feature type="domain" description="Acyl-CoA dehydrogenase/oxidase C-terminal" evidence="12">
    <location>
        <begin position="238"/>
        <end position="383"/>
    </location>
</feature>
<dbReference type="AlphaFoldDB" id="A0A1H5C2M7"/>
<dbReference type="Pfam" id="PF00441">
    <property type="entry name" value="Acyl-CoA_dh_1"/>
    <property type="match status" value="1"/>
</dbReference>
<dbReference type="InterPro" id="IPR050741">
    <property type="entry name" value="Acyl-CoA_dehydrogenase"/>
</dbReference>
<evidence type="ECO:0000256" key="4">
    <source>
        <dbReference type="ARBA" id="ARBA00022630"/>
    </source>
</evidence>
<dbReference type="FunFam" id="2.40.110.10:FF:000002">
    <property type="entry name" value="Acyl-CoA dehydrogenase fadE12"/>
    <property type="match status" value="1"/>
</dbReference>
<comment type="pathway">
    <text evidence="2">Siderophore biosynthesis; mycobactin biosynthesis.</text>
</comment>
<dbReference type="InterPro" id="IPR009075">
    <property type="entry name" value="AcylCo_DH/oxidase_C"/>
</dbReference>
<feature type="domain" description="Acyl-CoA oxidase/dehydrogenase middle" evidence="13">
    <location>
        <begin position="123"/>
        <end position="222"/>
    </location>
</feature>
<dbReference type="PANTHER" id="PTHR48083:SF20">
    <property type="entry name" value="LONG-CHAIN SPECIFIC ACYL-COA DEHYDROGENASE, MITOCHONDRIAL"/>
    <property type="match status" value="1"/>
</dbReference>
<dbReference type="InterPro" id="IPR036250">
    <property type="entry name" value="AcylCo_DH-like_C"/>
</dbReference>
<dbReference type="SUPFAM" id="SSF47203">
    <property type="entry name" value="Acyl-CoA dehydrogenase C-terminal domain-like"/>
    <property type="match status" value="1"/>
</dbReference>
<comment type="similarity">
    <text evidence="3 11">Belongs to the acyl-CoA dehydrogenase family.</text>
</comment>
<keyword evidence="16" id="KW-1185">Reference proteome</keyword>
<dbReference type="Gene3D" id="1.20.140.10">
    <property type="entry name" value="Butyryl-CoA Dehydrogenase, subunit A, domain 3"/>
    <property type="match status" value="1"/>
</dbReference>
<evidence type="ECO:0000259" key="14">
    <source>
        <dbReference type="Pfam" id="PF02771"/>
    </source>
</evidence>
<evidence type="ECO:0000256" key="11">
    <source>
        <dbReference type="RuleBase" id="RU362125"/>
    </source>
</evidence>
<evidence type="ECO:0000256" key="10">
    <source>
        <dbReference type="ARBA" id="ARBA00052546"/>
    </source>
</evidence>
<dbReference type="InterPro" id="IPR013786">
    <property type="entry name" value="AcylCoA_DH/ox_N"/>
</dbReference>
<comment type="function">
    <text evidence="7">Catalyzes the dehydrogenation at the alpha-beta position of ACP-bound acyl chains. This results in the introduction of a double bond in the lipidic chain, which is further transferred to the epsilon-amino group of lysine residue in the mycobactin core by MbtK.</text>
</comment>
<evidence type="ECO:0000259" key="12">
    <source>
        <dbReference type="Pfam" id="PF00441"/>
    </source>
</evidence>
<proteinExistence type="inferred from homology"/>
<evidence type="ECO:0000256" key="3">
    <source>
        <dbReference type="ARBA" id="ARBA00009347"/>
    </source>
</evidence>
<dbReference type="EMBL" id="FNSV01000005">
    <property type="protein sequence ID" value="SED60777.1"/>
    <property type="molecule type" value="Genomic_DNA"/>
</dbReference>
<dbReference type="PROSITE" id="PS00073">
    <property type="entry name" value="ACYL_COA_DH_2"/>
    <property type="match status" value="1"/>
</dbReference>
<evidence type="ECO:0000256" key="9">
    <source>
        <dbReference type="ARBA" id="ARBA00042660"/>
    </source>
</evidence>
<organism evidence="15 16">
    <name type="scientific">Rhodococcus koreensis</name>
    <dbReference type="NCBI Taxonomy" id="99653"/>
    <lineage>
        <taxon>Bacteria</taxon>
        <taxon>Bacillati</taxon>
        <taxon>Actinomycetota</taxon>
        <taxon>Actinomycetes</taxon>
        <taxon>Mycobacteriales</taxon>
        <taxon>Nocardiaceae</taxon>
        <taxon>Rhodococcus</taxon>
    </lineage>
</organism>
<evidence type="ECO:0000259" key="13">
    <source>
        <dbReference type="Pfam" id="PF02770"/>
    </source>
</evidence>
<evidence type="ECO:0000256" key="1">
    <source>
        <dbReference type="ARBA" id="ARBA00001974"/>
    </source>
</evidence>
<gene>
    <name evidence="15" type="ORF">SAMN04490239_8969</name>
</gene>
<dbReference type="InterPro" id="IPR009100">
    <property type="entry name" value="AcylCoA_DH/oxidase_NM_dom_sf"/>
</dbReference>
<dbReference type="GO" id="GO:0003995">
    <property type="term" value="F:acyl-CoA dehydrogenase activity"/>
    <property type="evidence" value="ECO:0007669"/>
    <property type="project" value="InterPro"/>
</dbReference>
<dbReference type="Gene3D" id="1.10.540.10">
    <property type="entry name" value="Acyl-CoA dehydrogenase/oxidase, N-terminal domain"/>
    <property type="match status" value="1"/>
</dbReference>
<dbReference type="GO" id="GO:0050660">
    <property type="term" value="F:flavin adenine dinucleotide binding"/>
    <property type="evidence" value="ECO:0007669"/>
    <property type="project" value="InterPro"/>
</dbReference>
<reference evidence="16" key="1">
    <citation type="submission" date="2016-10" db="EMBL/GenBank/DDBJ databases">
        <authorList>
            <person name="Varghese N."/>
            <person name="Submissions S."/>
        </authorList>
    </citation>
    <scope>NUCLEOTIDE SEQUENCE [LARGE SCALE GENOMIC DNA]</scope>
    <source>
        <strain evidence="16">DSM 44498</strain>
    </source>
</reference>
<keyword evidence="4 11" id="KW-0285">Flavoprotein</keyword>
<name>A0A1H5C2M7_9NOCA</name>
<accession>A0A1H5C2M7</accession>
<dbReference type="Pfam" id="PF02770">
    <property type="entry name" value="Acyl-CoA_dh_M"/>
    <property type="match status" value="1"/>
</dbReference>
<dbReference type="InterPro" id="IPR006089">
    <property type="entry name" value="Acyl-CoA_DH_CS"/>
</dbReference>
<dbReference type="PIRSF" id="PIRSF016578">
    <property type="entry name" value="HsaA"/>
    <property type="match status" value="1"/>
</dbReference>
<dbReference type="GO" id="GO:0005737">
    <property type="term" value="C:cytoplasm"/>
    <property type="evidence" value="ECO:0007669"/>
    <property type="project" value="TreeGrafter"/>
</dbReference>
<evidence type="ECO:0000256" key="7">
    <source>
        <dbReference type="ARBA" id="ARBA00037085"/>
    </source>
</evidence>
<evidence type="ECO:0000256" key="6">
    <source>
        <dbReference type="ARBA" id="ARBA00023002"/>
    </source>
</evidence>
<dbReference type="Proteomes" id="UP000183561">
    <property type="component" value="Unassembled WGS sequence"/>
</dbReference>
<dbReference type="PANTHER" id="PTHR48083">
    <property type="entry name" value="MEDIUM-CHAIN SPECIFIC ACYL-COA DEHYDROGENASE, MITOCHONDRIAL-RELATED"/>
    <property type="match status" value="1"/>
</dbReference>
<dbReference type="FunFam" id="1.20.140.10:FF:000001">
    <property type="entry name" value="Acyl-CoA dehydrogenase"/>
    <property type="match status" value="1"/>
</dbReference>
<evidence type="ECO:0000256" key="2">
    <source>
        <dbReference type="ARBA" id="ARBA00005102"/>
    </source>
</evidence>
<dbReference type="InterPro" id="IPR046373">
    <property type="entry name" value="Acyl-CoA_Oxase/DH_mid-dom_sf"/>
</dbReference>
<feature type="domain" description="Acyl-CoA dehydrogenase/oxidase N-terminal" evidence="14">
    <location>
        <begin position="9"/>
        <end position="119"/>
    </location>
</feature>
<dbReference type="InterPro" id="IPR037069">
    <property type="entry name" value="AcylCoA_DH/ox_N_sf"/>
</dbReference>
<comment type="cofactor">
    <cofactor evidence="1 11">
        <name>FAD</name>
        <dbReference type="ChEBI" id="CHEBI:57692"/>
    </cofactor>
</comment>
<evidence type="ECO:0000256" key="8">
    <source>
        <dbReference type="ARBA" id="ARBA00040394"/>
    </source>
</evidence>
<evidence type="ECO:0000313" key="15">
    <source>
        <dbReference type="EMBL" id="SED60777.1"/>
    </source>
</evidence>